<dbReference type="AlphaFoldDB" id="L9Z7D5"/>
<accession>L9Z7D5</accession>
<reference evidence="1 2" key="1">
    <citation type="journal article" date="2014" name="PLoS Genet.">
        <title>Phylogenetically driven sequencing of extremely halophilic archaea reveals strategies for static and dynamic osmo-response.</title>
        <authorList>
            <person name="Becker E.A."/>
            <person name="Seitzer P.M."/>
            <person name="Tritt A."/>
            <person name="Larsen D."/>
            <person name="Krusor M."/>
            <person name="Yao A.I."/>
            <person name="Wu D."/>
            <person name="Madern D."/>
            <person name="Eisen J.A."/>
            <person name="Darling A.E."/>
            <person name="Facciotti M.T."/>
        </authorList>
    </citation>
    <scope>NUCLEOTIDE SEQUENCE [LARGE SCALE GENOMIC DNA]</scope>
    <source>
        <strain evidence="1 2">DSM 3751</strain>
    </source>
</reference>
<organism evidence="1 2">
    <name type="scientific">Natrinema pallidum DSM 3751</name>
    <dbReference type="NCBI Taxonomy" id="1227495"/>
    <lineage>
        <taxon>Archaea</taxon>
        <taxon>Methanobacteriati</taxon>
        <taxon>Methanobacteriota</taxon>
        <taxon>Stenosarchaea group</taxon>
        <taxon>Halobacteria</taxon>
        <taxon>Halobacteriales</taxon>
        <taxon>Natrialbaceae</taxon>
        <taxon>Natrinema</taxon>
    </lineage>
</organism>
<evidence type="ECO:0000313" key="1">
    <source>
        <dbReference type="EMBL" id="ELY82279.1"/>
    </source>
</evidence>
<sequence length="70" mass="8096">MWFAAETDVHLTTDVIEFRLASRVSAVTGDRVRSRAGRVTSTPRWLPLTDRDDYCRRQSSGCEGHRYRHS</sequence>
<dbReference type="PATRIC" id="fig|1227495.3.peg.511"/>
<gene>
    <name evidence="1" type="ORF">C487_02603</name>
</gene>
<proteinExistence type="predicted"/>
<evidence type="ECO:0000313" key="2">
    <source>
        <dbReference type="Proteomes" id="UP000011618"/>
    </source>
</evidence>
<protein>
    <submittedName>
        <fullName evidence="1">Uncharacterized protein</fullName>
    </submittedName>
</protein>
<comment type="caution">
    <text evidence="1">The sequence shown here is derived from an EMBL/GenBank/DDBJ whole genome shotgun (WGS) entry which is preliminary data.</text>
</comment>
<dbReference type="EMBL" id="AOII01000021">
    <property type="protein sequence ID" value="ELY82279.1"/>
    <property type="molecule type" value="Genomic_DNA"/>
</dbReference>
<name>L9Z7D5_9EURY</name>
<dbReference type="Proteomes" id="UP000011618">
    <property type="component" value="Unassembled WGS sequence"/>
</dbReference>